<sequence length="68" mass="7851">MKYGYARVSTTDQKLANQIELLKLAEQKKSFRKSLPAQLLNDQEFQKLFARSKKHGDTLIVTKLDGLR</sequence>
<keyword evidence="1" id="KW-0229">DNA integration</keyword>
<evidence type="ECO:0000256" key="5">
    <source>
        <dbReference type="PROSITE-ProRule" id="PRU10137"/>
    </source>
</evidence>
<dbReference type="GO" id="GO:0003677">
    <property type="term" value="F:DNA binding"/>
    <property type="evidence" value="ECO:0007669"/>
    <property type="project" value="UniProtKB-KW"/>
</dbReference>
<dbReference type="SUPFAM" id="SSF53041">
    <property type="entry name" value="Resolvase-like"/>
    <property type="match status" value="1"/>
</dbReference>
<evidence type="ECO:0000313" key="8">
    <source>
        <dbReference type="Proteomes" id="UP000292648"/>
    </source>
</evidence>
<reference evidence="7 8" key="1">
    <citation type="submission" date="2019-01" db="EMBL/GenBank/DDBJ databases">
        <title>Draft genome sequence of Lactobacillus paraplantarum OSY-TC318, a Producer of the novel lantibiotic Paraplantaracin TC318.</title>
        <authorList>
            <person name="Hussein W.E."/>
            <person name="Huang E."/>
            <person name="Yousef A.E."/>
        </authorList>
    </citation>
    <scope>NUCLEOTIDE SEQUENCE [LARGE SCALE GENOMIC DNA]</scope>
    <source>
        <strain evidence="7 8">OSY-TC318</strain>
    </source>
</reference>
<feature type="non-terminal residue" evidence="7">
    <location>
        <position position="68"/>
    </location>
</feature>
<organism evidence="7 8">
    <name type="scientific">Lactiplantibacillus paraplantarum</name>
    <dbReference type="NCBI Taxonomy" id="60520"/>
    <lineage>
        <taxon>Bacteria</taxon>
        <taxon>Bacillati</taxon>
        <taxon>Bacillota</taxon>
        <taxon>Bacilli</taxon>
        <taxon>Lactobacillales</taxon>
        <taxon>Lactobacillaceae</taxon>
        <taxon>Lactiplantibacillus</taxon>
    </lineage>
</organism>
<dbReference type="InterPro" id="IPR036162">
    <property type="entry name" value="Resolvase-like_N_sf"/>
</dbReference>
<evidence type="ECO:0000259" key="6">
    <source>
        <dbReference type="PROSITE" id="PS51736"/>
    </source>
</evidence>
<name>A0A4Q9Y170_9LACO</name>
<comment type="caution">
    <text evidence="7">The sequence shown here is derived from an EMBL/GenBank/DDBJ whole genome shotgun (WGS) entry which is preliminary data.</text>
</comment>
<dbReference type="Pfam" id="PF00239">
    <property type="entry name" value="Resolvase"/>
    <property type="match status" value="1"/>
</dbReference>
<feature type="active site" description="O-(5'-phospho-DNA)-serine intermediate" evidence="4 5">
    <location>
        <position position="9"/>
    </location>
</feature>
<proteinExistence type="predicted"/>
<dbReference type="GO" id="GO:0015074">
    <property type="term" value="P:DNA integration"/>
    <property type="evidence" value="ECO:0007669"/>
    <property type="project" value="UniProtKB-KW"/>
</dbReference>
<evidence type="ECO:0000256" key="1">
    <source>
        <dbReference type="ARBA" id="ARBA00022908"/>
    </source>
</evidence>
<keyword evidence="2" id="KW-0238">DNA-binding</keyword>
<dbReference type="Proteomes" id="UP000292648">
    <property type="component" value="Unassembled WGS sequence"/>
</dbReference>
<accession>A0A4Q9Y170</accession>
<dbReference type="AlphaFoldDB" id="A0A4Q9Y170"/>
<keyword evidence="3" id="KW-0233">DNA recombination</keyword>
<dbReference type="GO" id="GO:0000150">
    <property type="term" value="F:DNA strand exchange activity"/>
    <property type="evidence" value="ECO:0007669"/>
    <property type="project" value="InterPro"/>
</dbReference>
<gene>
    <name evidence="7" type="ORF">EUZ87_17790</name>
</gene>
<dbReference type="InterPro" id="IPR006119">
    <property type="entry name" value="Resolv_N"/>
</dbReference>
<dbReference type="EMBL" id="SEHH01000354">
    <property type="protein sequence ID" value="TBX29719.1"/>
    <property type="molecule type" value="Genomic_DNA"/>
</dbReference>
<dbReference type="PROSITE" id="PS00397">
    <property type="entry name" value="RECOMBINASES_1"/>
    <property type="match status" value="1"/>
</dbReference>
<evidence type="ECO:0000256" key="2">
    <source>
        <dbReference type="ARBA" id="ARBA00023125"/>
    </source>
</evidence>
<dbReference type="PROSITE" id="PS51736">
    <property type="entry name" value="RECOMBINASES_3"/>
    <property type="match status" value="1"/>
</dbReference>
<dbReference type="InterPro" id="IPR006118">
    <property type="entry name" value="Recombinase_CS"/>
</dbReference>
<feature type="domain" description="Resolvase/invertase-type recombinase catalytic" evidence="6">
    <location>
        <begin position="1"/>
        <end position="68"/>
    </location>
</feature>
<protein>
    <submittedName>
        <fullName evidence="7">Recombinase family protein</fullName>
    </submittedName>
</protein>
<evidence type="ECO:0000256" key="4">
    <source>
        <dbReference type="PIRSR" id="PIRSR606118-50"/>
    </source>
</evidence>
<evidence type="ECO:0000313" key="7">
    <source>
        <dbReference type="EMBL" id="TBX29719.1"/>
    </source>
</evidence>
<evidence type="ECO:0000256" key="3">
    <source>
        <dbReference type="ARBA" id="ARBA00023172"/>
    </source>
</evidence>
<dbReference type="Gene3D" id="3.40.50.1390">
    <property type="entry name" value="Resolvase, N-terminal catalytic domain"/>
    <property type="match status" value="1"/>
</dbReference>